<reference evidence="1 2" key="1">
    <citation type="submission" date="2016-02" db="EMBL/GenBank/DDBJ databases">
        <title>Genome analysis of coral dinoflagellate symbionts highlights evolutionary adaptations to a symbiotic lifestyle.</title>
        <authorList>
            <person name="Aranda M."/>
            <person name="Li Y."/>
            <person name="Liew Y.J."/>
            <person name="Baumgarten S."/>
            <person name="Simakov O."/>
            <person name="Wilson M."/>
            <person name="Piel J."/>
            <person name="Ashoor H."/>
            <person name="Bougouffa S."/>
            <person name="Bajic V.B."/>
            <person name="Ryu T."/>
            <person name="Ravasi T."/>
            <person name="Bayer T."/>
            <person name="Micklem G."/>
            <person name="Kim H."/>
            <person name="Bhak J."/>
            <person name="Lajeunesse T.C."/>
            <person name="Voolstra C.R."/>
        </authorList>
    </citation>
    <scope>NUCLEOTIDE SEQUENCE [LARGE SCALE GENOMIC DNA]</scope>
    <source>
        <strain evidence="1 2">CCMP2467</strain>
    </source>
</reference>
<protein>
    <submittedName>
        <fullName evidence="1">Uncharacterized protein</fullName>
    </submittedName>
</protein>
<name>A0A1Q9E934_SYMMI</name>
<gene>
    <name evidence="1" type="ORF">AK812_SmicGene13090</name>
</gene>
<dbReference type="AlphaFoldDB" id="A0A1Q9E934"/>
<dbReference type="InterPro" id="IPR029044">
    <property type="entry name" value="Nucleotide-diphossugar_trans"/>
</dbReference>
<dbReference type="Gene3D" id="3.90.550.10">
    <property type="entry name" value="Spore Coat Polysaccharide Biosynthesis Protein SpsA, Chain A"/>
    <property type="match status" value="1"/>
</dbReference>
<comment type="caution">
    <text evidence="1">The sequence shown here is derived from an EMBL/GenBank/DDBJ whole genome shotgun (WGS) entry which is preliminary data.</text>
</comment>
<keyword evidence="2" id="KW-1185">Reference proteome</keyword>
<evidence type="ECO:0000313" key="2">
    <source>
        <dbReference type="Proteomes" id="UP000186817"/>
    </source>
</evidence>
<dbReference type="Proteomes" id="UP000186817">
    <property type="component" value="Unassembled WGS sequence"/>
</dbReference>
<dbReference type="SUPFAM" id="SSF53448">
    <property type="entry name" value="Nucleotide-diphospho-sugar transferases"/>
    <property type="match status" value="1"/>
</dbReference>
<dbReference type="EMBL" id="LSRX01000223">
    <property type="protein sequence ID" value="OLQ03918.1"/>
    <property type="molecule type" value="Genomic_DNA"/>
</dbReference>
<evidence type="ECO:0000313" key="1">
    <source>
        <dbReference type="EMBL" id="OLQ03918.1"/>
    </source>
</evidence>
<proteinExistence type="predicted"/>
<organism evidence="1 2">
    <name type="scientific">Symbiodinium microadriaticum</name>
    <name type="common">Dinoflagellate</name>
    <name type="synonym">Zooxanthella microadriatica</name>
    <dbReference type="NCBI Taxonomy" id="2951"/>
    <lineage>
        <taxon>Eukaryota</taxon>
        <taxon>Sar</taxon>
        <taxon>Alveolata</taxon>
        <taxon>Dinophyceae</taxon>
        <taxon>Suessiales</taxon>
        <taxon>Symbiodiniaceae</taxon>
        <taxon>Symbiodinium</taxon>
    </lineage>
</organism>
<accession>A0A1Q9E934</accession>
<dbReference type="OrthoDB" id="410708at2759"/>
<sequence>MVDDRPFKKLSPFTAPYWVMSAALNMAFAQEHDHGFHLVRPSHGKKSAFKGWNKVWYIEELLSRQSLSQCKWILYLDADAFVRSSFSLEWIVDRLLRKYQRSDDCRSSAIFAVEHPLEFQNITAARNSLVLSGALQPKVRPPSVTWINTGVFFFRADCPASTDLFHRWLVWAALLKHKRLYVSWPGEQGIMTELLKPNSYPRALPQGSLESLGNLEEIRETVVVVNTTEINSPFGRDIQHSWGAGADDARLRDWAMADALLRIGKADPGSFLRLCREVLRHSELWDGSVHTRFSELILQELSTSAAHLCSLWGGAAEQDGQEMKMLQCLLSTLKALKPGALPGAMAASGALLQLCQRGRATEDVALELAKLVPAAADLGGDQACLLAAQLLKCAMAVTCTQGPPTEAWPRSAASLCNGSWSGWAAAWCLEAQEPFFVTASAALCTRDAFVSAARSLQPEEESWELGEEETTEALAELKIMWRLRFCG</sequence>